<evidence type="ECO:0000256" key="3">
    <source>
        <dbReference type="ARBA" id="ARBA00020392"/>
    </source>
</evidence>
<dbReference type="GO" id="GO:0005886">
    <property type="term" value="C:plasma membrane"/>
    <property type="evidence" value="ECO:0007669"/>
    <property type="project" value="UniProtKB-SubCell"/>
</dbReference>
<evidence type="ECO:0000256" key="12">
    <source>
        <dbReference type="SAM" id="MobiDB-lite"/>
    </source>
</evidence>
<dbReference type="Proteomes" id="UP000295718">
    <property type="component" value="Unassembled WGS sequence"/>
</dbReference>
<evidence type="ECO:0000256" key="8">
    <source>
        <dbReference type="ARBA" id="ARBA00022927"/>
    </source>
</evidence>
<evidence type="ECO:0000313" key="14">
    <source>
        <dbReference type="Proteomes" id="UP000295718"/>
    </source>
</evidence>
<dbReference type="STRING" id="1469948.GCA_000732725_01575"/>
<dbReference type="RefSeq" id="WP_031390290.1">
    <property type="nucleotide sequence ID" value="NZ_JPNB01000001.1"/>
</dbReference>
<sequence length="148" mass="18118">MSKFIYRMQSILNLKYKLEEQVKMEFAAARMRLDEEEEKLRCLFERKASYEEEGRRLRGHNLNVQDILDNKNAILQMGDYIVNQKIEVRRAEDELERKRQKLQEIMQERKVQEKLREKAFEEFMKEENSAESKEVDELTSYTYGRRRR</sequence>
<dbReference type="EMBL" id="SLUO01000011">
    <property type="protein sequence ID" value="TCL56594.1"/>
    <property type="molecule type" value="Genomic_DNA"/>
</dbReference>
<keyword evidence="6" id="KW-0145">Chemotaxis</keyword>
<comment type="subcellular location">
    <subcellularLocation>
        <location evidence="1">Cell membrane</location>
        <topology evidence="1">Peripheral membrane protein</topology>
        <orientation evidence="1">Cytoplasmic side</orientation>
    </subcellularLocation>
</comment>
<dbReference type="NCBIfam" id="TIGR02473">
    <property type="entry name" value="flagell_FliJ"/>
    <property type="match status" value="1"/>
</dbReference>
<evidence type="ECO:0000256" key="6">
    <source>
        <dbReference type="ARBA" id="ARBA00022500"/>
    </source>
</evidence>
<dbReference type="InterPro" id="IPR012823">
    <property type="entry name" value="Flagell_FliJ"/>
</dbReference>
<evidence type="ECO:0000256" key="7">
    <source>
        <dbReference type="ARBA" id="ARBA00022795"/>
    </source>
</evidence>
<dbReference type="GO" id="GO:0015031">
    <property type="term" value="P:protein transport"/>
    <property type="evidence" value="ECO:0007669"/>
    <property type="project" value="UniProtKB-KW"/>
</dbReference>
<evidence type="ECO:0000256" key="2">
    <source>
        <dbReference type="ARBA" id="ARBA00010004"/>
    </source>
</evidence>
<dbReference type="GO" id="GO:0071973">
    <property type="term" value="P:bacterial-type flagellum-dependent cell motility"/>
    <property type="evidence" value="ECO:0007669"/>
    <property type="project" value="InterPro"/>
</dbReference>
<evidence type="ECO:0000256" key="1">
    <source>
        <dbReference type="ARBA" id="ARBA00004413"/>
    </source>
</evidence>
<dbReference type="AlphaFoldDB" id="A0A4R1QXK0"/>
<comment type="caution">
    <text evidence="13">The sequence shown here is derived from an EMBL/GenBank/DDBJ whole genome shotgun (WGS) entry which is preliminary data.</text>
</comment>
<reference evidence="13 14" key="1">
    <citation type="submission" date="2019-03" db="EMBL/GenBank/DDBJ databases">
        <title>Genomic Encyclopedia of Type Strains, Phase IV (KMG-IV): sequencing the most valuable type-strain genomes for metagenomic binning, comparative biology and taxonomic classification.</title>
        <authorList>
            <person name="Goeker M."/>
        </authorList>
    </citation>
    <scope>NUCLEOTIDE SEQUENCE [LARGE SCALE GENOMIC DNA]</scope>
    <source>
        <strain evidence="13 14">DSM 100556</strain>
    </source>
</reference>
<dbReference type="GO" id="GO:0009288">
    <property type="term" value="C:bacterial-type flagellum"/>
    <property type="evidence" value="ECO:0007669"/>
    <property type="project" value="InterPro"/>
</dbReference>
<keyword evidence="11" id="KW-0175">Coiled coil</keyword>
<keyword evidence="5" id="KW-1003">Cell membrane</keyword>
<accession>A0A4R1QXK0</accession>
<keyword evidence="13" id="KW-0282">Flagellum</keyword>
<evidence type="ECO:0000256" key="5">
    <source>
        <dbReference type="ARBA" id="ARBA00022475"/>
    </source>
</evidence>
<keyword evidence="9" id="KW-0472">Membrane</keyword>
<evidence type="ECO:0000256" key="4">
    <source>
        <dbReference type="ARBA" id="ARBA00022448"/>
    </source>
</evidence>
<protein>
    <recommendedName>
        <fullName evidence="3">Flagellar FliJ protein</fullName>
    </recommendedName>
</protein>
<name>A0A4R1QXK0_9FIRM</name>
<gene>
    <name evidence="13" type="ORF">EDD76_11188</name>
</gene>
<keyword evidence="14" id="KW-1185">Reference proteome</keyword>
<evidence type="ECO:0000256" key="9">
    <source>
        <dbReference type="ARBA" id="ARBA00023136"/>
    </source>
</evidence>
<dbReference type="GO" id="GO:0044781">
    <property type="term" value="P:bacterial-type flagellum organization"/>
    <property type="evidence" value="ECO:0007669"/>
    <property type="project" value="UniProtKB-KW"/>
</dbReference>
<dbReference type="InterPro" id="IPR053716">
    <property type="entry name" value="Flag_assembly_chemotaxis_eff"/>
</dbReference>
<keyword evidence="7" id="KW-1005">Bacterial flagellum biogenesis</keyword>
<keyword evidence="8" id="KW-0653">Protein transport</keyword>
<keyword evidence="13" id="KW-0969">Cilium</keyword>
<keyword evidence="13" id="KW-0966">Cell projection</keyword>
<feature type="compositionally biased region" description="Basic and acidic residues" evidence="12">
    <location>
        <begin position="126"/>
        <end position="136"/>
    </location>
</feature>
<evidence type="ECO:0000313" key="13">
    <source>
        <dbReference type="EMBL" id="TCL56594.1"/>
    </source>
</evidence>
<comment type="similarity">
    <text evidence="2">Belongs to the FliJ family.</text>
</comment>
<dbReference type="Gene3D" id="1.10.287.1700">
    <property type="match status" value="1"/>
</dbReference>
<evidence type="ECO:0000256" key="11">
    <source>
        <dbReference type="SAM" id="Coils"/>
    </source>
</evidence>
<feature type="coiled-coil region" evidence="11">
    <location>
        <begin position="81"/>
        <end position="122"/>
    </location>
</feature>
<dbReference type="GO" id="GO:0006935">
    <property type="term" value="P:chemotaxis"/>
    <property type="evidence" value="ECO:0007669"/>
    <property type="project" value="UniProtKB-KW"/>
</dbReference>
<feature type="coiled-coil region" evidence="11">
    <location>
        <begin position="19"/>
        <end position="53"/>
    </location>
</feature>
<keyword evidence="4" id="KW-0813">Transport</keyword>
<keyword evidence="10" id="KW-1006">Bacterial flagellum protein export</keyword>
<organism evidence="13 14">
    <name type="scientific">Kineothrix alysoides</name>
    <dbReference type="NCBI Taxonomy" id="1469948"/>
    <lineage>
        <taxon>Bacteria</taxon>
        <taxon>Bacillati</taxon>
        <taxon>Bacillota</taxon>
        <taxon>Clostridia</taxon>
        <taxon>Lachnospirales</taxon>
        <taxon>Lachnospiraceae</taxon>
        <taxon>Kineothrix</taxon>
    </lineage>
</organism>
<dbReference type="OrthoDB" id="1767518at2"/>
<proteinExistence type="inferred from homology"/>
<feature type="region of interest" description="Disordered" evidence="12">
    <location>
        <begin position="126"/>
        <end position="148"/>
    </location>
</feature>
<dbReference type="Pfam" id="PF02050">
    <property type="entry name" value="FliJ"/>
    <property type="match status" value="1"/>
</dbReference>
<evidence type="ECO:0000256" key="10">
    <source>
        <dbReference type="ARBA" id="ARBA00023225"/>
    </source>
</evidence>